<keyword evidence="5 7" id="KW-1133">Transmembrane helix</keyword>
<evidence type="ECO:0000256" key="6">
    <source>
        <dbReference type="ARBA" id="ARBA00023136"/>
    </source>
</evidence>
<keyword evidence="6 7" id="KW-0472">Membrane</keyword>
<dbReference type="CDD" id="cd06261">
    <property type="entry name" value="TM_PBP2"/>
    <property type="match status" value="1"/>
</dbReference>
<keyword evidence="4 7" id="KW-0812">Transmembrane</keyword>
<evidence type="ECO:0000256" key="4">
    <source>
        <dbReference type="ARBA" id="ARBA00022692"/>
    </source>
</evidence>
<protein>
    <submittedName>
        <fullName evidence="9">Sugar ABC transporter permease</fullName>
    </submittedName>
</protein>
<name>A0ABY2ICE2_9MICO</name>
<dbReference type="PROSITE" id="PS50928">
    <property type="entry name" value="ABC_TM1"/>
    <property type="match status" value="1"/>
</dbReference>
<dbReference type="Gene3D" id="1.10.3720.10">
    <property type="entry name" value="MetI-like"/>
    <property type="match status" value="1"/>
</dbReference>
<feature type="transmembrane region" description="Helical" evidence="7">
    <location>
        <begin position="289"/>
        <end position="307"/>
    </location>
</feature>
<accession>A0ABY2ICE2</accession>
<feature type="transmembrane region" description="Helical" evidence="7">
    <location>
        <begin position="92"/>
        <end position="117"/>
    </location>
</feature>
<organism evidence="9 10">
    <name type="scientific">Cryobacterium algoricola</name>
    <dbReference type="NCBI Taxonomy" id="1259183"/>
    <lineage>
        <taxon>Bacteria</taxon>
        <taxon>Bacillati</taxon>
        <taxon>Actinomycetota</taxon>
        <taxon>Actinomycetes</taxon>
        <taxon>Micrococcales</taxon>
        <taxon>Microbacteriaceae</taxon>
        <taxon>Cryobacterium</taxon>
    </lineage>
</organism>
<evidence type="ECO:0000313" key="10">
    <source>
        <dbReference type="Proteomes" id="UP000297608"/>
    </source>
</evidence>
<comment type="similarity">
    <text evidence="7">Belongs to the binding-protein-dependent transport system permease family.</text>
</comment>
<dbReference type="InterPro" id="IPR051393">
    <property type="entry name" value="ABC_transporter_permease"/>
</dbReference>
<keyword evidence="3" id="KW-1003">Cell membrane</keyword>
<dbReference type="Proteomes" id="UP000297608">
    <property type="component" value="Unassembled WGS sequence"/>
</dbReference>
<keyword evidence="10" id="KW-1185">Reference proteome</keyword>
<keyword evidence="2 7" id="KW-0813">Transport</keyword>
<feature type="transmembrane region" description="Helical" evidence="7">
    <location>
        <begin position="129"/>
        <end position="150"/>
    </location>
</feature>
<evidence type="ECO:0000256" key="2">
    <source>
        <dbReference type="ARBA" id="ARBA00022448"/>
    </source>
</evidence>
<feature type="transmembrane region" description="Helical" evidence="7">
    <location>
        <begin position="226"/>
        <end position="247"/>
    </location>
</feature>
<feature type="domain" description="ABC transmembrane type-1" evidence="8">
    <location>
        <begin position="92"/>
        <end position="303"/>
    </location>
</feature>
<feature type="transmembrane region" description="Helical" evidence="7">
    <location>
        <begin position="176"/>
        <end position="199"/>
    </location>
</feature>
<dbReference type="PANTHER" id="PTHR30193">
    <property type="entry name" value="ABC TRANSPORTER PERMEASE PROTEIN"/>
    <property type="match status" value="1"/>
</dbReference>
<dbReference type="EMBL" id="SOFG01000018">
    <property type="protein sequence ID" value="TFB85264.1"/>
    <property type="molecule type" value="Genomic_DNA"/>
</dbReference>
<evidence type="ECO:0000256" key="3">
    <source>
        <dbReference type="ARBA" id="ARBA00022475"/>
    </source>
</evidence>
<dbReference type="InterPro" id="IPR035906">
    <property type="entry name" value="MetI-like_sf"/>
</dbReference>
<dbReference type="Pfam" id="PF00528">
    <property type="entry name" value="BPD_transp_1"/>
    <property type="match status" value="1"/>
</dbReference>
<evidence type="ECO:0000256" key="5">
    <source>
        <dbReference type="ARBA" id="ARBA00022989"/>
    </source>
</evidence>
<evidence type="ECO:0000259" key="8">
    <source>
        <dbReference type="PROSITE" id="PS50928"/>
    </source>
</evidence>
<gene>
    <name evidence="9" type="ORF">E3O44_13835</name>
</gene>
<dbReference type="SUPFAM" id="SSF161098">
    <property type="entry name" value="MetI-like"/>
    <property type="match status" value="1"/>
</dbReference>
<dbReference type="PANTHER" id="PTHR30193:SF37">
    <property type="entry name" value="INNER MEMBRANE ABC TRANSPORTER PERMEASE PROTEIN YCJO"/>
    <property type="match status" value="1"/>
</dbReference>
<sequence>MTSPTSVRTSKHRPEPAVSAPASARSSFARTPRTFYWMVVPAVVIFFGLHTVPVLSGMFFSLTNYAGYGTWDFVGLSNYVNLFQDDRVLNSYGFTFGFAIVSTVLVNVIALAIALGLNSKIKFQAAFRGVFFIPYVLAILIIGYVFNYLFANSFPAIFTALGMPGLATNLLASPDWAWVGIVITTVWQAAAFNVILYLAGLQTISADLYEAASIDGASGWRRFRSITFPLIGAYFTINMVLSFKSFLQVFDQIVALTAGGPGTSTESIALVIFRGGFQGGEYGYQMANAVIYLFVIIIVSFVQLRFLQRREASFS</sequence>
<evidence type="ECO:0000256" key="1">
    <source>
        <dbReference type="ARBA" id="ARBA00004651"/>
    </source>
</evidence>
<comment type="caution">
    <text evidence="9">The sequence shown here is derived from an EMBL/GenBank/DDBJ whole genome shotgun (WGS) entry which is preliminary data.</text>
</comment>
<evidence type="ECO:0000313" key="9">
    <source>
        <dbReference type="EMBL" id="TFB85264.1"/>
    </source>
</evidence>
<reference evidence="9 10" key="1">
    <citation type="submission" date="2019-03" db="EMBL/GenBank/DDBJ databases">
        <title>Genomics of glacier-inhabiting Cryobacterium strains.</title>
        <authorList>
            <person name="Liu Q."/>
            <person name="Xin Y.-H."/>
        </authorList>
    </citation>
    <scope>NUCLEOTIDE SEQUENCE [LARGE SCALE GENOMIC DNA]</scope>
    <source>
        <strain evidence="9 10">MDB2-B</strain>
    </source>
</reference>
<proteinExistence type="inferred from homology"/>
<feature type="transmembrane region" description="Helical" evidence="7">
    <location>
        <begin position="35"/>
        <end position="60"/>
    </location>
</feature>
<evidence type="ECO:0000256" key="7">
    <source>
        <dbReference type="RuleBase" id="RU363032"/>
    </source>
</evidence>
<comment type="subcellular location">
    <subcellularLocation>
        <location evidence="1 7">Cell membrane</location>
        <topology evidence="1 7">Multi-pass membrane protein</topology>
    </subcellularLocation>
</comment>
<dbReference type="InterPro" id="IPR000515">
    <property type="entry name" value="MetI-like"/>
</dbReference>